<evidence type="ECO:0000313" key="2">
    <source>
        <dbReference type="Proteomes" id="UP001472677"/>
    </source>
</evidence>
<sequence length="94" mass="10853">MQLEQRNDESRCSRNDSISCFPDDGLNIEAGLVIIPETQPLCIVKPGDHKNKNQLKEEKWEKLLASSHSCFKDYYWSLIFLFLSELISNNGSYL</sequence>
<reference evidence="1 2" key="1">
    <citation type="journal article" date="2024" name="G3 (Bethesda)">
        <title>Genome assembly of Hibiscus sabdariffa L. provides insights into metabolisms of medicinal natural products.</title>
        <authorList>
            <person name="Kim T."/>
        </authorList>
    </citation>
    <scope>NUCLEOTIDE SEQUENCE [LARGE SCALE GENOMIC DNA]</scope>
    <source>
        <strain evidence="1">TK-2024</strain>
        <tissue evidence="1">Old leaves</tissue>
    </source>
</reference>
<gene>
    <name evidence="1" type="ORF">V6N12_069177</name>
</gene>
<proteinExistence type="predicted"/>
<name>A0ABR2FD27_9ROSI</name>
<protein>
    <submittedName>
        <fullName evidence="1">Uncharacterized protein</fullName>
    </submittedName>
</protein>
<dbReference type="Proteomes" id="UP001472677">
    <property type="component" value="Unassembled WGS sequence"/>
</dbReference>
<accession>A0ABR2FD27</accession>
<keyword evidence="2" id="KW-1185">Reference proteome</keyword>
<evidence type="ECO:0000313" key="1">
    <source>
        <dbReference type="EMBL" id="KAK8578833.1"/>
    </source>
</evidence>
<dbReference type="EMBL" id="JBBPBM010000006">
    <property type="protein sequence ID" value="KAK8578833.1"/>
    <property type="molecule type" value="Genomic_DNA"/>
</dbReference>
<comment type="caution">
    <text evidence="1">The sequence shown here is derived from an EMBL/GenBank/DDBJ whole genome shotgun (WGS) entry which is preliminary data.</text>
</comment>
<organism evidence="1 2">
    <name type="scientific">Hibiscus sabdariffa</name>
    <name type="common">roselle</name>
    <dbReference type="NCBI Taxonomy" id="183260"/>
    <lineage>
        <taxon>Eukaryota</taxon>
        <taxon>Viridiplantae</taxon>
        <taxon>Streptophyta</taxon>
        <taxon>Embryophyta</taxon>
        <taxon>Tracheophyta</taxon>
        <taxon>Spermatophyta</taxon>
        <taxon>Magnoliopsida</taxon>
        <taxon>eudicotyledons</taxon>
        <taxon>Gunneridae</taxon>
        <taxon>Pentapetalae</taxon>
        <taxon>rosids</taxon>
        <taxon>malvids</taxon>
        <taxon>Malvales</taxon>
        <taxon>Malvaceae</taxon>
        <taxon>Malvoideae</taxon>
        <taxon>Hibiscus</taxon>
    </lineage>
</organism>